<dbReference type="Gene3D" id="2.60.40.10">
    <property type="entry name" value="Immunoglobulins"/>
    <property type="match status" value="7"/>
</dbReference>
<dbReference type="InterPro" id="IPR013783">
    <property type="entry name" value="Ig-like_fold"/>
</dbReference>
<name>A0A542SLL7_9MICO</name>
<evidence type="ECO:0000256" key="2">
    <source>
        <dbReference type="SAM" id="SignalP"/>
    </source>
</evidence>
<dbReference type="PANTHER" id="PTHR13817">
    <property type="entry name" value="TITIN"/>
    <property type="match status" value="1"/>
</dbReference>
<dbReference type="InterPro" id="IPR050964">
    <property type="entry name" value="Striated_Muscle_Regulatory"/>
</dbReference>
<dbReference type="Pfam" id="PF05345">
    <property type="entry name" value="He_PIG"/>
    <property type="match status" value="5"/>
</dbReference>
<organism evidence="3 4">
    <name type="scientific">Rarobacter incanus</name>
    <dbReference type="NCBI Taxonomy" id="153494"/>
    <lineage>
        <taxon>Bacteria</taxon>
        <taxon>Bacillati</taxon>
        <taxon>Actinomycetota</taxon>
        <taxon>Actinomycetes</taxon>
        <taxon>Micrococcales</taxon>
        <taxon>Rarobacteraceae</taxon>
        <taxon>Rarobacter</taxon>
    </lineage>
</organism>
<sequence length="1481" mass="148292">MGSRVSAKIAGFRGVRAAAVATALAIVATAGVVLAPAAQAAAVVIDDFNGSTLGTRNVTALPVPDTSTTAPGTFSQSGGFGTAVMGGNGNGIGGVQLTYDFPAGKDLTSGGLNKQFYLEFQSIQRLPNPTNYSTALTVSISARDTAGTTGTYNTGINSGVGQNVALNLDCSVNSVCFSPQPNFAAINQVTVTLKFPQNKESVSTTTAILDVIRTTPLGGATPDAPAVSFVVPTATPTYGTPATPISVSIPVSTTQTITDHLAASEISLTTTGTVNTTVGSVTWNSSTKTYAVSLTNTTGNGTIQLKVPAGAIVDSWDQGNAAAQSTPFEYRTVTPPVFIGPASLILLKGQASTAAVTATNNGPSIEYAVSGGSLPEGIALNTATGALTGTPTTTGIWAVQFSATNLGGITTANCVIMVYPAPTFTSPDTADFAVGAPGSFAITATGQPAPTLTLVSGSVPGLTFSPGSGGATLSGTATTPGLYTLTVNAASAGGVATQTLAVSVTSKAQFIAPPAQVSAQVGEQTSMQFPFIGYPKPTLTIGGDGLPAGLTASVSDSAVTISGTPESSGAGIRSVTLSLTNSSGTATHSFQLTVGSPAAITSAAATTVTVGQSLSFPVTATGVPTPVVTVTNLPMGLTYNSGTGVIGGAVATPGTYTVTVTASNASGPAATQTLTIRVVQGPAFTSPAEAPFRTGTAGSFTVTTSGYPAAAISSADQLPAGLTLTDNGDGTATISGTPTQFGLFIVMLSADNGDFPSASQWLALTINRAPTVTASDQTAQVDKATSFTINASGYPVPTLTVTGLPAGLTASTTGYGGVTVSGTPANGTGGVYTIDVTASNSVDSVSTSLTLTVEQPPAFTSADGVTFTLGQSASFAVASTGYPAAALSISGTLPQGVDFVDAGDGSATIAGAPSEDGVFPITITADNGIGDKVSQSFTLTVFGDAPYTGDLSIVGDGTAGAELSVSSSIAGTLTGSQVTGQWLRDGVEIPGATAATWTPTNADAGATITYRAFVAAPQHVTATVDAQNSVAVVGNISVGELTVSGSAVVDGVLQANLAGVDPADADVTYAWKRGETTVSTEADYSPVAQDVANSLTVTATVTAAHFHTRTVTKSVGPVILADFLAAPTVAIVGTVQVGDVLEASVTDAVPAATGLSYQWLADGKEIAAADGATLQLKAAQKGAAVSVRITATRLGYAQAVVTSSATAAVATNEAPRIDFTASRSQLRRGQSATLTWKATDAVTVRATGAWAGARGASGSVSVAPVAIGSNVYRIAATNHIGTTTAQVVIGVRRSAAALKVKVSKRRVVTGRKASVRVSNLDANEHFTVRIAGRVVGKGRAKANGTARITVRVPKTAKSGAKVGRRATVKVVGEIADRKGKAKIATLPASSGKKLRVSVSSPYVRASSRQTVTIRNLAPRERVRVRVGGTKGFTRTVRARKSGTAKVTIKNVGIYWGKRTVKVRAVKSKRTGSGSYTVVSRF</sequence>
<dbReference type="OrthoDB" id="5135378at2"/>
<accession>A0A542SLL7</accession>
<comment type="caution">
    <text evidence="3">The sequence shown here is derived from an EMBL/GenBank/DDBJ whole genome shotgun (WGS) entry which is preliminary data.</text>
</comment>
<keyword evidence="1" id="KW-0677">Repeat</keyword>
<keyword evidence="2" id="KW-0732">Signal</keyword>
<protein>
    <submittedName>
        <fullName evidence="3">Putative Ig domain-containing protein</fullName>
    </submittedName>
</protein>
<evidence type="ECO:0000313" key="3">
    <source>
        <dbReference type="EMBL" id="TQK75526.1"/>
    </source>
</evidence>
<reference evidence="3 4" key="1">
    <citation type="submission" date="2019-06" db="EMBL/GenBank/DDBJ databases">
        <title>Sequencing the genomes of 1000 actinobacteria strains.</title>
        <authorList>
            <person name="Klenk H.-P."/>
        </authorList>
    </citation>
    <scope>NUCLEOTIDE SEQUENCE [LARGE SCALE GENOMIC DNA]</scope>
    <source>
        <strain evidence="3 4">DSM 10596</strain>
    </source>
</reference>
<dbReference type="PANTHER" id="PTHR13817:SF166">
    <property type="entry name" value="NEURONAL IGCAM-RELATED"/>
    <property type="match status" value="1"/>
</dbReference>
<feature type="signal peptide" evidence="2">
    <location>
        <begin position="1"/>
        <end position="40"/>
    </location>
</feature>
<proteinExistence type="predicted"/>
<feature type="chain" id="PRO_5021967481" evidence="2">
    <location>
        <begin position="41"/>
        <end position="1481"/>
    </location>
</feature>
<dbReference type="SUPFAM" id="SSF49313">
    <property type="entry name" value="Cadherin-like"/>
    <property type="match status" value="5"/>
</dbReference>
<evidence type="ECO:0000256" key="1">
    <source>
        <dbReference type="ARBA" id="ARBA00022737"/>
    </source>
</evidence>
<dbReference type="InterPro" id="IPR015919">
    <property type="entry name" value="Cadherin-like_sf"/>
</dbReference>
<dbReference type="GO" id="GO:0005509">
    <property type="term" value="F:calcium ion binding"/>
    <property type="evidence" value="ECO:0007669"/>
    <property type="project" value="InterPro"/>
</dbReference>
<dbReference type="GO" id="GO:0016020">
    <property type="term" value="C:membrane"/>
    <property type="evidence" value="ECO:0007669"/>
    <property type="project" value="InterPro"/>
</dbReference>
<evidence type="ECO:0000313" key="4">
    <source>
        <dbReference type="Proteomes" id="UP000316181"/>
    </source>
</evidence>
<gene>
    <name evidence="3" type="ORF">FB389_0153</name>
</gene>
<dbReference type="Gene3D" id="2.60.40.2700">
    <property type="match status" value="3"/>
</dbReference>
<dbReference type="EMBL" id="VFNV01000001">
    <property type="protein sequence ID" value="TQK75526.1"/>
    <property type="molecule type" value="Genomic_DNA"/>
</dbReference>
<dbReference type="Proteomes" id="UP000316181">
    <property type="component" value="Unassembled WGS sequence"/>
</dbReference>
<dbReference type="GO" id="GO:0005975">
    <property type="term" value="P:carbohydrate metabolic process"/>
    <property type="evidence" value="ECO:0007669"/>
    <property type="project" value="UniProtKB-ARBA"/>
</dbReference>
<keyword evidence="4" id="KW-1185">Reference proteome</keyword>